<dbReference type="Gene3D" id="2.130.10.130">
    <property type="entry name" value="Integrin alpha, N-terminal"/>
    <property type="match status" value="2"/>
</dbReference>
<evidence type="ECO:0000256" key="4">
    <source>
        <dbReference type="ARBA" id="ARBA00022737"/>
    </source>
</evidence>
<dbReference type="Pfam" id="PF01839">
    <property type="entry name" value="FG-GAP"/>
    <property type="match status" value="2"/>
</dbReference>
<keyword evidence="9" id="KW-1185">Reference proteome</keyword>
<dbReference type="InterPro" id="IPR028994">
    <property type="entry name" value="Integrin_alpha_N"/>
</dbReference>
<gene>
    <name evidence="8" type="ORF">I8751_21725</name>
</gene>
<dbReference type="GO" id="GO:0005576">
    <property type="term" value="C:extracellular region"/>
    <property type="evidence" value="ECO:0007669"/>
    <property type="project" value="UniProtKB-SubCell"/>
</dbReference>
<comment type="caution">
    <text evidence="8">The sequence shown here is derived from an EMBL/GenBank/DDBJ whole genome shotgun (WGS) entry which is preliminary data.</text>
</comment>
<evidence type="ECO:0000256" key="3">
    <source>
        <dbReference type="ARBA" id="ARBA00022729"/>
    </source>
</evidence>
<dbReference type="InterPro" id="IPR001343">
    <property type="entry name" value="Hemolysn_Ca-bd"/>
</dbReference>
<dbReference type="PROSITE" id="PS51470">
    <property type="entry name" value="FG_GAP"/>
    <property type="match status" value="1"/>
</dbReference>
<keyword evidence="5" id="KW-0325">Glycoprotein</keyword>
<proteinExistence type="predicted"/>
<comment type="subcellular location">
    <subcellularLocation>
        <location evidence="1">Secreted</location>
    </subcellularLocation>
</comment>
<feature type="compositionally biased region" description="Basic and acidic residues" evidence="6">
    <location>
        <begin position="567"/>
        <end position="581"/>
    </location>
</feature>
<reference evidence="8 9" key="1">
    <citation type="journal article" date="2021" name="Int. J. Syst. Evol. Microbiol.">
        <title>Amazonocrinis nigriterrae gen. nov., sp. nov., Atlanticothrix silvestris gen. nov., sp. nov. and Dendronalium phyllosphericum gen. nov., sp. nov., nostocacean cyanobacteria from Brazilian environments.</title>
        <authorList>
            <person name="Alvarenga D.O."/>
            <person name="Andreote A.P.D."/>
            <person name="Branco L.H.Z."/>
            <person name="Delbaje E."/>
            <person name="Cruz R.B."/>
            <person name="Varani A.M."/>
            <person name="Fiore M.F."/>
        </authorList>
    </citation>
    <scope>NUCLEOTIDE SEQUENCE [LARGE SCALE GENOMIC DNA]</scope>
    <source>
        <strain evidence="8 9">CENA357</strain>
    </source>
</reference>
<dbReference type="RefSeq" id="WP_214441151.1">
    <property type="nucleotide sequence ID" value="NZ_JAECZB010000085.1"/>
</dbReference>
<dbReference type="EMBL" id="JAECZB010000085">
    <property type="protein sequence ID" value="MBH8554919.1"/>
    <property type="molecule type" value="Genomic_DNA"/>
</dbReference>
<dbReference type="InterPro" id="IPR018511">
    <property type="entry name" value="Hemolysin-typ_Ca-bd_CS"/>
</dbReference>
<feature type="compositionally biased region" description="Low complexity" evidence="6">
    <location>
        <begin position="556"/>
        <end position="565"/>
    </location>
</feature>
<dbReference type="PRINTS" id="PR00313">
    <property type="entry name" value="CABNDNGRPT"/>
</dbReference>
<dbReference type="InterPro" id="IPR013519">
    <property type="entry name" value="Int_alpha_beta-p"/>
</dbReference>
<dbReference type="Gene3D" id="2.150.10.10">
    <property type="entry name" value="Serralysin-like metalloprotease, C-terminal"/>
    <property type="match status" value="4"/>
</dbReference>
<dbReference type="InterPro" id="IPR011049">
    <property type="entry name" value="Serralysin-like_metalloprot_C"/>
</dbReference>
<dbReference type="GO" id="GO:0005509">
    <property type="term" value="F:calcium ion binding"/>
    <property type="evidence" value="ECO:0007669"/>
    <property type="project" value="InterPro"/>
</dbReference>
<keyword evidence="2" id="KW-0964">Secreted</keyword>
<dbReference type="Pfam" id="PF00353">
    <property type="entry name" value="HemolysinCabind"/>
    <property type="match status" value="6"/>
</dbReference>
<feature type="region of interest" description="Disordered" evidence="6">
    <location>
        <begin position="709"/>
        <end position="730"/>
    </location>
</feature>
<dbReference type="InterPro" id="IPR013517">
    <property type="entry name" value="FG-GAP"/>
</dbReference>
<dbReference type="AlphaFoldDB" id="A0A8J7L4E8"/>
<dbReference type="SUPFAM" id="SSF51120">
    <property type="entry name" value="beta-Roll"/>
    <property type="match status" value="3"/>
</dbReference>
<dbReference type="Pfam" id="PF17963">
    <property type="entry name" value="Big_9"/>
    <property type="match status" value="1"/>
</dbReference>
<dbReference type="Gene3D" id="2.60.40.2810">
    <property type="match status" value="1"/>
</dbReference>
<dbReference type="PANTHER" id="PTHR38340:SF1">
    <property type="entry name" value="S-LAYER PROTEIN"/>
    <property type="match status" value="1"/>
</dbReference>
<dbReference type="Pfam" id="PF17892">
    <property type="entry name" value="Cadherin_5"/>
    <property type="match status" value="1"/>
</dbReference>
<keyword evidence="3" id="KW-0732">Signal</keyword>
<dbReference type="GO" id="GO:0008305">
    <property type="term" value="C:integrin complex"/>
    <property type="evidence" value="ECO:0007669"/>
    <property type="project" value="InterPro"/>
</dbReference>
<feature type="compositionally biased region" description="Low complexity" evidence="6">
    <location>
        <begin position="717"/>
        <end position="730"/>
    </location>
</feature>
<evidence type="ECO:0000313" key="9">
    <source>
        <dbReference type="Proteomes" id="UP000599391"/>
    </source>
</evidence>
<feature type="domain" description="Cadherin-like" evidence="7">
    <location>
        <begin position="393"/>
        <end position="486"/>
    </location>
</feature>
<dbReference type="SUPFAM" id="SSF69318">
    <property type="entry name" value="Integrin alpha N-terminal domain"/>
    <property type="match status" value="1"/>
</dbReference>
<name>A0A8J7L4E8_9CYAN</name>
<keyword evidence="4" id="KW-0677">Repeat</keyword>
<protein>
    <submittedName>
        <fullName evidence="8">Cadherin-like domain-containing protein</fullName>
    </submittedName>
</protein>
<dbReference type="InterPro" id="IPR041690">
    <property type="entry name" value="Cadherin_5"/>
</dbReference>
<evidence type="ECO:0000259" key="7">
    <source>
        <dbReference type="Pfam" id="PF17892"/>
    </source>
</evidence>
<dbReference type="Proteomes" id="UP000599391">
    <property type="component" value="Unassembled WGS sequence"/>
</dbReference>
<accession>A0A8J7L4E8</accession>
<dbReference type="InterPro" id="IPR000413">
    <property type="entry name" value="Integrin_alpha"/>
</dbReference>
<evidence type="ECO:0000313" key="8">
    <source>
        <dbReference type="EMBL" id="MBH8554919.1"/>
    </source>
</evidence>
<sequence length="843" mass="84972">MANSTFNLSTLNGSNGFFINGFAAAAFSGRSVSSAGDINGDGIDDLIIGAVSPSYGSYSGQSYIVFGKSSGFSASLELFTFNSSNGFLINGINAGDFSGSSVSSAGDINGDGIDDLIIGASRADPNGVTYSGQSYVVYGNPAPVLDLNGNSSGIDFSTTFSGTPVSIVNSDFSLSDNSTTLVGATITITNLLDGAAESLDATAISNITATYNPTTGILTLGGTDTVANYRQVLASIIYSNTANTVNTTNGVIEFIVDDGQGFSNTSAVAKTTLGFNLNQAPIAVDDAFSTNEDKVFNGNVLVANPTTADSDSNNDTLTVTQVNGNPAAVGNQIKLTSGALLTLNSNGIFAYNPNGQFQSLGVGATASNSFTYTISDGKGGTDTATVNFTINGVNDPPVAGDDSASANQNTPLTLLAADLLANDTDVNSETLNITGVSNALNGSVALNNNGDIVFTPTTSFTGNSKFDYTINDGNGGTDTGLVTVAVGANFKGTNNDDNLNGTPGNDIIDGLNGQDTILGNAGNDNLTGNTGSDLLFGGIGSDRLIGGDGQDILAGNAGNDNLQGDNGDDHLFGDNGQDRLTGDAGNDDLAGGNGDDLLFGGIGSDRLIGGDGQDTLAGNAGNDNLQGNNGDDLLFGANGNDLLFGGNGQDILNGDAGNDNLAGGIGSDRLTGGDEQDTLTGDAGNDNLQGNNGDDLLFGGIDSDRLIGGDGQDTLTGNAGNDNLQGDNGDDQLFGANGNDSLLGGDGQDILVGGAGNDFLIGGKGDDNLNGGASSDIFVLAKAAEHDIITDFSLGQSDKIGLSGLSFNQLSFSDDQIRLGNQTLAILTNFDTTTLTQNNFISV</sequence>
<feature type="region of interest" description="Disordered" evidence="6">
    <location>
        <begin position="556"/>
        <end position="588"/>
    </location>
</feature>
<dbReference type="PROSITE" id="PS00330">
    <property type="entry name" value="HEMOLYSIN_CALCIUM"/>
    <property type="match status" value="7"/>
</dbReference>
<feature type="compositionally biased region" description="Low complexity" evidence="6">
    <location>
        <begin position="681"/>
        <end position="691"/>
    </location>
</feature>
<dbReference type="InterPro" id="IPR050557">
    <property type="entry name" value="RTX_toxin/Mannuronan_C5-epim"/>
</dbReference>
<dbReference type="PANTHER" id="PTHR38340">
    <property type="entry name" value="S-LAYER PROTEIN"/>
    <property type="match status" value="1"/>
</dbReference>
<feature type="region of interest" description="Disordered" evidence="6">
    <location>
        <begin position="664"/>
        <end position="691"/>
    </location>
</feature>
<evidence type="ECO:0000256" key="6">
    <source>
        <dbReference type="SAM" id="MobiDB-lite"/>
    </source>
</evidence>
<evidence type="ECO:0000256" key="5">
    <source>
        <dbReference type="ARBA" id="ARBA00023180"/>
    </source>
</evidence>
<dbReference type="PRINTS" id="PR01185">
    <property type="entry name" value="INTEGRINA"/>
</dbReference>
<evidence type="ECO:0000256" key="1">
    <source>
        <dbReference type="ARBA" id="ARBA00004613"/>
    </source>
</evidence>
<dbReference type="GO" id="GO:0007155">
    <property type="term" value="P:cell adhesion"/>
    <property type="evidence" value="ECO:0007669"/>
    <property type="project" value="InterPro"/>
</dbReference>
<organism evidence="8 9">
    <name type="scientific">Atlanticothrix silvestris CENA357</name>
    <dbReference type="NCBI Taxonomy" id="1725252"/>
    <lineage>
        <taxon>Bacteria</taxon>
        <taxon>Bacillati</taxon>
        <taxon>Cyanobacteriota</taxon>
        <taxon>Cyanophyceae</taxon>
        <taxon>Nostocales</taxon>
        <taxon>Nodulariaceae</taxon>
        <taxon>Atlanticothrix</taxon>
        <taxon>Atlanticothrix silvestris</taxon>
    </lineage>
</organism>
<dbReference type="SMART" id="SM00191">
    <property type="entry name" value="Int_alpha"/>
    <property type="match status" value="2"/>
</dbReference>
<evidence type="ECO:0000256" key="2">
    <source>
        <dbReference type="ARBA" id="ARBA00022525"/>
    </source>
</evidence>